<dbReference type="GO" id="GO:0015031">
    <property type="term" value="P:protein transport"/>
    <property type="evidence" value="ECO:0007669"/>
    <property type="project" value="UniProtKB-KW"/>
</dbReference>
<dbReference type="Pfam" id="PF12352">
    <property type="entry name" value="V-SNARE_C"/>
    <property type="match status" value="1"/>
</dbReference>
<evidence type="ECO:0000256" key="3">
    <source>
        <dbReference type="ARBA" id="ARBA00022448"/>
    </source>
</evidence>
<dbReference type="FunCoup" id="A0A5J5F8W8">
    <property type="interactions" value="943"/>
</dbReference>
<keyword evidence="8 9" id="KW-0472">Membrane</keyword>
<dbReference type="InterPro" id="IPR023601">
    <property type="entry name" value="Golgi_SNAP_su1"/>
</dbReference>
<evidence type="ECO:0000256" key="6">
    <source>
        <dbReference type="ARBA" id="ARBA00022989"/>
    </source>
</evidence>
<evidence type="ECO:0000256" key="11">
    <source>
        <dbReference type="SAM" id="Phobius"/>
    </source>
</evidence>
<comment type="function">
    <text evidence="9">Involved in transport from the ER to the Golgi apparatus as well as in intra-Golgi transport. It belongs to a super-family of proteins called t-SNAREs or soluble NSF (N-ethylmaleimide-sensitive factor) attachment protein receptor.</text>
</comment>
<evidence type="ECO:0000256" key="7">
    <source>
        <dbReference type="ARBA" id="ARBA00023034"/>
    </source>
</evidence>
<dbReference type="GO" id="GO:0005484">
    <property type="term" value="F:SNAP receptor activity"/>
    <property type="evidence" value="ECO:0007669"/>
    <property type="project" value="TreeGrafter"/>
</dbReference>
<dbReference type="GO" id="GO:0006906">
    <property type="term" value="P:vesicle fusion"/>
    <property type="evidence" value="ECO:0007669"/>
    <property type="project" value="TreeGrafter"/>
</dbReference>
<dbReference type="PANTHER" id="PTHR21094:SF2">
    <property type="entry name" value="GOLGI SNAP RECEPTOR COMPLEX MEMBER 1"/>
    <property type="match status" value="1"/>
</dbReference>
<dbReference type="EMBL" id="VXIS01000016">
    <property type="protein sequence ID" value="KAA8913322.1"/>
    <property type="molecule type" value="Genomic_DNA"/>
</dbReference>
<dbReference type="GO" id="GO:0000139">
    <property type="term" value="C:Golgi membrane"/>
    <property type="evidence" value="ECO:0007669"/>
    <property type="project" value="UniProtKB-SubCell"/>
</dbReference>
<dbReference type="InParanoid" id="A0A5J5F8W8"/>
<evidence type="ECO:0000256" key="4">
    <source>
        <dbReference type="ARBA" id="ARBA00022692"/>
    </source>
</evidence>
<evidence type="ECO:0000313" key="12">
    <source>
        <dbReference type="EMBL" id="KAA8913322.1"/>
    </source>
</evidence>
<comment type="subcellular location">
    <subcellularLocation>
        <location evidence="1">Golgi apparatus membrane</location>
        <topology evidence="1">Single-pass type IV membrane protein</topology>
    </subcellularLocation>
</comment>
<evidence type="ECO:0000256" key="2">
    <source>
        <dbReference type="ARBA" id="ARBA00008473"/>
    </source>
</evidence>
<evidence type="ECO:0000256" key="5">
    <source>
        <dbReference type="ARBA" id="ARBA00022927"/>
    </source>
</evidence>
<evidence type="ECO:0000256" key="9">
    <source>
        <dbReference type="PIRNR" id="PIRNR027109"/>
    </source>
</evidence>
<keyword evidence="4 11" id="KW-0812">Transmembrane</keyword>
<gene>
    <name evidence="12" type="ORF">FN846DRAFT_163294</name>
</gene>
<evidence type="ECO:0000256" key="1">
    <source>
        <dbReference type="ARBA" id="ARBA00004409"/>
    </source>
</evidence>
<dbReference type="Proteomes" id="UP000326924">
    <property type="component" value="Unassembled WGS sequence"/>
</dbReference>
<dbReference type="GO" id="GO:0006888">
    <property type="term" value="P:endoplasmic reticulum to Golgi vesicle-mediated transport"/>
    <property type="evidence" value="ECO:0007669"/>
    <property type="project" value="InterPro"/>
</dbReference>
<keyword evidence="13" id="KW-1185">Reference proteome</keyword>
<keyword evidence="9" id="KW-0931">ER-Golgi transport</keyword>
<dbReference type="PIRSF" id="PIRSF027109">
    <property type="entry name" value="Golgi_SNARE"/>
    <property type="match status" value="1"/>
</dbReference>
<comment type="similarity">
    <text evidence="2 9">Belongs to the GOSR1 family.</text>
</comment>
<keyword evidence="6 11" id="KW-1133">Transmembrane helix</keyword>
<dbReference type="GO" id="GO:0048219">
    <property type="term" value="P:inter-Golgi cisterna vesicle-mediated transport"/>
    <property type="evidence" value="ECO:0007669"/>
    <property type="project" value="TreeGrafter"/>
</dbReference>
<dbReference type="PANTHER" id="PTHR21094">
    <property type="entry name" value="GOS-28 SNARE- RELATED"/>
    <property type="match status" value="1"/>
</dbReference>
<name>A0A5J5F8W8_9PEZI</name>
<protein>
    <recommendedName>
        <fullName evidence="9">Golgi SNAP receptor complex member 1</fullName>
    </recommendedName>
</protein>
<dbReference type="GO" id="GO:0005801">
    <property type="term" value="C:cis-Golgi network"/>
    <property type="evidence" value="ECO:0007669"/>
    <property type="project" value="InterPro"/>
</dbReference>
<feature type="region of interest" description="Disordered" evidence="10">
    <location>
        <begin position="25"/>
        <end position="52"/>
    </location>
</feature>
<feature type="region of interest" description="Disordered" evidence="10">
    <location>
        <begin position="1"/>
        <end position="20"/>
    </location>
</feature>
<keyword evidence="5 9" id="KW-0653">Protein transport</keyword>
<organism evidence="12 13">
    <name type="scientific">Sphaerosporella brunnea</name>
    <dbReference type="NCBI Taxonomy" id="1250544"/>
    <lineage>
        <taxon>Eukaryota</taxon>
        <taxon>Fungi</taxon>
        <taxon>Dikarya</taxon>
        <taxon>Ascomycota</taxon>
        <taxon>Pezizomycotina</taxon>
        <taxon>Pezizomycetes</taxon>
        <taxon>Pezizales</taxon>
        <taxon>Pyronemataceae</taxon>
        <taxon>Sphaerosporella</taxon>
    </lineage>
</organism>
<evidence type="ECO:0000313" key="13">
    <source>
        <dbReference type="Proteomes" id="UP000326924"/>
    </source>
</evidence>
<comment type="subunit">
    <text evidence="9">Component of several multiprotein Golgi SNARE complexes.</text>
</comment>
<sequence length="226" mass="25585">MSSSGTWAQFRQQARSLESQTESLFQTYSSFTSDPPPKPTAEETSTEASLQDVLSRRETVVAALARLLDSESSVNSSAAKLQNLTLHRSTLADHHREFTRLKSSIADSRNRANLLYSVRNDINAFHSASRLEEGRSEADYMLDERTRIDHSHNIADSVLSQAYAINADFVEQRTRLMQINRRAMYAASQIPGVNTIINKINTRKKRDSVIMASLISFCFLMVLYFR</sequence>
<dbReference type="GO" id="GO:0031201">
    <property type="term" value="C:SNARE complex"/>
    <property type="evidence" value="ECO:0007669"/>
    <property type="project" value="TreeGrafter"/>
</dbReference>
<accession>A0A5J5F8W8</accession>
<reference evidence="12 13" key="1">
    <citation type="submission" date="2019-09" db="EMBL/GenBank/DDBJ databases">
        <title>Draft genome of the ectomycorrhizal ascomycete Sphaerosporella brunnea.</title>
        <authorList>
            <consortium name="DOE Joint Genome Institute"/>
            <person name="Benucci G.M."/>
            <person name="Marozzi G."/>
            <person name="Antonielli L."/>
            <person name="Sanchez S."/>
            <person name="Marco P."/>
            <person name="Wang X."/>
            <person name="Falini L.B."/>
            <person name="Barry K."/>
            <person name="Haridas S."/>
            <person name="Lipzen A."/>
            <person name="Labutti K."/>
            <person name="Grigoriev I.V."/>
            <person name="Murat C."/>
            <person name="Martin F."/>
            <person name="Albertini E."/>
            <person name="Donnini D."/>
            <person name="Bonito G."/>
        </authorList>
    </citation>
    <scope>NUCLEOTIDE SEQUENCE [LARGE SCALE GENOMIC DNA]</scope>
    <source>
        <strain evidence="12 13">Sb_GMNB300</strain>
    </source>
</reference>
<proteinExistence type="inferred from homology"/>
<evidence type="ECO:0000256" key="8">
    <source>
        <dbReference type="ARBA" id="ARBA00023136"/>
    </source>
</evidence>
<dbReference type="OrthoDB" id="422156at2759"/>
<keyword evidence="7 9" id="KW-0333">Golgi apparatus</keyword>
<dbReference type="AlphaFoldDB" id="A0A5J5F8W8"/>
<dbReference type="GO" id="GO:0005797">
    <property type="term" value="C:Golgi medial cisterna"/>
    <property type="evidence" value="ECO:0007669"/>
    <property type="project" value="TreeGrafter"/>
</dbReference>
<comment type="caution">
    <text evidence="12">The sequence shown here is derived from an EMBL/GenBank/DDBJ whole genome shotgun (WGS) entry which is preliminary data.</text>
</comment>
<keyword evidence="3 9" id="KW-0813">Transport</keyword>
<feature type="transmembrane region" description="Helical" evidence="11">
    <location>
        <begin position="208"/>
        <end position="225"/>
    </location>
</feature>
<evidence type="ECO:0000256" key="10">
    <source>
        <dbReference type="SAM" id="MobiDB-lite"/>
    </source>
</evidence>